<protein>
    <submittedName>
        <fullName evidence="8">Peptidase M48 Ste24p</fullName>
    </submittedName>
</protein>
<dbReference type="CDD" id="cd07332">
    <property type="entry name" value="M48C_Oma1_like"/>
    <property type="match status" value="1"/>
</dbReference>
<dbReference type="GO" id="GO:0016020">
    <property type="term" value="C:membrane"/>
    <property type="evidence" value="ECO:0007669"/>
    <property type="project" value="TreeGrafter"/>
</dbReference>
<keyword evidence="1 6" id="KW-0645">Protease</keyword>
<comment type="similarity">
    <text evidence="6">Belongs to the peptidase M48 family.</text>
</comment>
<keyword evidence="5 6" id="KW-0482">Metalloprotease</keyword>
<dbReference type="PANTHER" id="PTHR22726:SF1">
    <property type="entry name" value="METALLOENDOPEPTIDASE OMA1, MITOCHONDRIAL"/>
    <property type="match status" value="1"/>
</dbReference>
<keyword evidence="3 6" id="KW-0378">Hydrolase</keyword>
<comment type="cofactor">
    <cofactor evidence="6">
        <name>Zn(2+)</name>
        <dbReference type="ChEBI" id="CHEBI:29105"/>
    </cofactor>
    <text evidence="6">Binds 1 zinc ion per subunit.</text>
</comment>
<evidence type="ECO:0000256" key="1">
    <source>
        <dbReference type="ARBA" id="ARBA00022670"/>
    </source>
</evidence>
<reference evidence="8 9" key="1">
    <citation type="journal article" date="2010" name="Stand. Genomic Sci.">
        <title>Non-contiguous finished genome sequence of Aminomonas paucivorans type strain (GLU-3).</title>
        <authorList>
            <person name="Pitluck S."/>
            <person name="Yasawong M."/>
            <person name="Held B."/>
            <person name="Lapidus A."/>
            <person name="Nolan M."/>
            <person name="Copeland A."/>
            <person name="Lucas S."/>
            <person name="Del Rio T.G."/>
            <person name="Tice H."/>
            <person name="Cheng J.F."/>
            <person name="Chertkov O."/>
            <person name="Goodwin L."/>
            <person name="Tapia R."/>
            <person name="Han C."/>
            <person name="Liolios K."/>
            <person name="Ivanova N."/>
            <person name="Mavromatis K."/>
            <person name="Ovchinnikova G."/>
            <person name="Pati A."/>
            <person name="Chen A."/>
            <person name="Palaniappan K."/>
            <person name="Land M."/>
            <person name="Hauser L."/>
            <person name="Chang Y.J."/>
            <person name="Jeffries C.D."/>
            <person name="Pukall R."/>
            <person name="Spring S."/>
            <person name="Rohde M."/>
            <person name="Sikorski J."/>
            <person name="Goker M."/>
            <person name="Woyke T."/>
            <person name="Bristow J."/>
            <person name="Eisen J.A."/>
            <person name="Markowitz V."/>
            <person name="Hugenholtz P."/>
            <person name="Kyrpides N.C."/>
            <person name="Klenk H.P."/>
        </authorList>
    </citation>
    <scope>NUCLEOTIDE SEQUENCE [LARGE SCALE GENOMIC DNA]</scope>
    <source>
        <strain evidence="8 9">DSM 12260</strain>
    </source>
</reference>
<dbReference type="PaxDb" id="584708-Apau_1266"/>
<dbReference type="STRING" id="584708.Apau_1266"/>
<dbReference type="eggNOG" id="COG4783">
    <property type="taxonomic scope" value="Bacteria"/>
</dbReference>
<proteinExistence type="inferred from homology"/>
<dbReference type="PROSITE" id="PS51257">
    <property type="entry name" value="PROKAR_LIPOPROTEIN"/>
    <property type="match status" value="1"/>
</dbReference>
<dbReference type="GO" id="GO:0051603">
    <property type="term" value="P:proteolysis involved in protein catabolic process"/>
    <property type="evidence" value="ECO:0007669"/>
    <property type="project" value="TreeGrafter"/>
</dbReference>
<gene>
    <name evidence="8" type="ORF">Apau_1266</name>
</gene>
<evidence type="ECO:0000256" key="4">
    <source>
        <dbReference type="ARBA" id="ARBA00022833"/>
    </source>
</evidence>
<dbReference type="AlphaFoldDB" id="E3CYR3"/>
<evidence type="ECO:0000256" key="2">
    <source>
        <dbReference type="ARBA" id="ARBA00022723"/>
    </source>
</evidence>
<dbReference type="Proteomes" id="UP000005096">
    <property type="component" value="Chromosome"/>
</dbReference>
<dbReference type="HOGENOM" id="CLU_067546_0_0_0"/>
<keyword evidence="4 6" id="KW-0862">Zinc</keyword>
<dbReference type="EMBL" id="CM001022">
    <property type="protein sequence ID" value="EFQ23691.1"/>
    <property type="molecule type" value="Genomic_DNA"/>
</dbReference>
<dbReference type="Pfam" id="PF01435">
    <property type="entry name" value="Peptidase_M48"/>
    <property type="match status" value="1"/>
</dbReference>
<name>E3CYR3_9BACT</name>
<keyword evidence="9" id="KW-1185">Reference proteome</keyword>
<organism evidence="8 9">
    <name type="scientific">Aminomonas paucivorans DSM 12260</name>
    <dbReference type="NCBI Taxonomy" id="584708"/>
    <lineage>
        <taxon>Bacteria</taxon>
        <taxon>Thermotogati</taxon>
        <taxon>Synergistota</taxon>
        <taxon>Synergistia</taxon>
        <taxon>Synergistales</taxon>
        <taxon>Synergistaceae</taxon>
        <taxon>Aminomonas</taxon>
    </lineage>
</organism>
<sequence>MRERREAETRAHPCVLVLCLVAFLFALSSCPRAEGAATSADVLSREIRTGKEVSEQIEKHWTRVTDPVLCARLEMILDRLRPTLSRPLPYELRLVDRPEPNAFALPGGICYLTRGMLGFVRSDPELAGVVAHELVHADRRHGMIQMARNERVSLLALAVAVASRGQAAAVLLANLGQMAVMNAYSRDLEREADAGALGMLLQGGYDPVGMVTLLERLQEEQLKHPYVDPGIAQDHPDLTERIRYVEEVLEEKGIRVARKGVLGLLRVRVSREGPEWTVRLDDRLWLRCPEAPGAEAWSARVARRLEEQMQMELAPHEILLVGEGPSRSLRVGGKLLLASGELPPLPTQTLDSLRETLVESLLEAQKKHPMGRFLQ</sequence>
<dbReference type="Gene3D" id="3.30.2010.10">
    <property type="entry name" value="Metalloproteases ('zincins'), catalytic domain"/>
    <property type="match status" value="1"/>
</dbReference>
<dbReference type="GO" id="GO:0046872">
    <property type="term" value="F:metal ion binding"/>
    <property type="evidence" value="ECO:0007669"/>
    <property type="project" value="UniProtKB-KW"/>
</dbReference>
<dbReference type="InterPro" id="IPR051156">
    <property type="entry name" value="Mito/Outer_Membr_Metalloprot"/>
</dbReference>
<evidence type="ECO:0000313" key="8">
    <source>
        <dbReference type="EMBL" id="EFQ23691.1"/>
    </source>
</evidence>
<dbReference type="InterPro" id="IPR001915">
    <property type="entry name" value="Peptidase_M48"/>
</dbReference>
<accession>E3CYR3</accession>
<evidence type="ECO:0000256" key="3">
    <source>
        <dbReference type="ARBA" id="ARBA00022801"/>
    </source>
</evidence>
<evidence type="ECO:0000256" key="5">
    <source>
        <dbReference type="ARBA" id="ARBA00023049"/>
    </source>
</evidence>
<feature type="domain" description="Peptidase M48" evidence="7">
    <location>
        <begin position="72"/>
        <end position="247"/>
    </location>
</feature>
<evidence type="ECO:0000259" key="7">
    <source>
        <dbReference type="Pfam" id="PF01435"/>
    </source>
</evidence>
<dbReference type="RefSeq" id="WP_006300893.1">
    <property type="nucleotide sequence ID" value="NZ_CM001022.1"/>
</dbReference>
<dbReference type="OrthoDB" id="9810445at2"/>
<keyword evidence="2" id="KW-0479">Metal-binding</keyword>
<dbReference type="PANTHER" id="PTHR22726">
    <property type="entry name" value="METALLOENDOPEPTIDASE OMA1"/>
    <property type="match status" value="1"/>
</dbReference>
<evidence type="ECO:0000313" key="9">
    <source>
        <dbReference type="Proteomes" id="UP000005096"/>
    </source>
</evidence>
<dbReference type="GO" id="GO:0004222">
    <property type="term" value="F:metalloendopeptidase activity"/>
    <property type="evidence" value="ECO:0007669"/>
    <property type="project" value="InterPro"/>
</dbReference>
<evidence type="ECO:0000256" key="6">
    <source>
        <dbReference type="RuleBase" id="RU003983"/>
    </source>
</evidence>